<evidence type="ECO:0000256" key="2">
    <source>
        <dbReference type="ARBA" id="ARBA00004370"/>
    </source>
</evidence>
<gene>
    <name evidence="12" type="ORF">HQN79_11275</name>
</gene>
<sequence length="448" mass="51753">MAFFKTREIASRSIQGQLFLTLTLSLVAIFSVFWWLSQTALHTISESYLLTRLEHDKDLVEEHLVFRNERWWMGSASIGPIYLTPHSGHYYAIQTPTERFFSPSLDGFRLYMRPSNDRVDVYETKGPAEQRVLVRSQLLHKDGQDVRIYIAENHEPIQRMVLRYDFLFAFLTLVALLSLYFVHKWLLRRAFGRLTPLEEELKAFRLGQSLGLKEEELPQEVHSLLHSLNLALEKSRLQFEQSRQHNSNLSHSLKTPLNLIFQLLEDPALRDKPELKALLRQQSQRILELIERELKAERFAHNQIIQPLPLKPLVDDLQASFARLYPQKSILFECDVQESAALLIEQEDAFELFGNLLDNAYKWAHSKIHCVFDGQKLVIEDDGPGVSDAQLARLLKRGYRTDESKPGHGIGLSIVKQLISAYKAELELTHSDLGGLKVTIRFSQISSR</sequence>
<organism evidence="12 13">
    <name type="scientific">Thiomicrorhabdus xiamenensis</name>
    <dbReference type="NCBI Taxonomy" id="2739063"/>
    <lineage>
        <taxon>Bacteria</taxon>
        <taxon>Pseudomonadati</taxon>
        <taxon>Pseudomonadota</taxon>
        <taxon>Gammaproteobacteria</taxon>
        <taxon>Thiotrichales</taxon>
        <taxon>Piscirickettsiaceae</taxon>
        <taxon>Thiomicrorhabdus</taxon>
    </lineage>
</organism>
<evidence type="ECO:0000256" key="1">
    <source>
        <dbReference type="ARBA" id="ARBA00000085"/>
    </source>
</evidence>
<dbReference type="GO" id="GO:0000155">
    <property type="term" value="F:phosphorelay sensor kinase activity"/>
    <property type="evidence" value="ECO:0007669"/>
    <property type="project" value="InterPro"/>
</dbReference>
<evidence type="ECO:0000256" key="7">
    <source>
        <dbReference type="ARBA" id="ARBA00022777"/>
    </source>
</evidence>
<name>A0A7D4NRR5_9GAMM</name>
<keyword evidence="8 10" id="KW-1133">Transmembrane helix</keyword>
<keyword evidence="4" id="KW-0597">Phosphoprotein</keyword>
<dbReference type="SUPFAM" id="SSF47384">
    <property type="entry name" value="Homodimeric domain of signal transducing histidine kinase"/>
    <property type="match status" value="1"/>
</dbReference>
<dbReference type="PROSITE" id="PS50109">
    <property type="entry name" value="HIS_KIN"/>
    <property type="match status" value="1"/>
</dbReference>
<dbReference type="Gene3D" id="1.10.287.130">
    <property type="match status" value="1"/>
</dbReference>
<evidence type="ECO:0000256" key="4">
    <source>
        <dbReference type="ARBA" id="ARBA00022553"/>
    </source>
</evidence>
<feature type="domain" description="Histidine kinase" evidence="11">
    <location>
        <begin position="248"/>
        <end position="446"/>
    </location>
</feature>
<dbReference type="KEGG" id="txa:HQN79_11275"/>
<evidence type="ECO:0000256" key="8">
    <source>
        <dbReference type="ARBA" id="ARBA00022989"/>
    </source>
</evidence>
<proteinExistence type="predicted"/>
<dbReference type="InterPro" id="IPR003594">
    <property type="entry name" value="HATPase_dom"/>
</dbReference>
<evidence type="ECO:0000256" key="6">
    <source>
        <dbReference type="ARBA" id="ARBA00022692"/>
    </source>
</evidence>
<dbReference type="InterPro" id="IPR003661">
    <property type="entry name" value="HisK_dim/P_dom"/>
</dbReference>
<feature type="transmembrane region" description="Helical" evidence="10">
    <location>
        <begin position="166"/>
        <end position="187"/>
    </location>
</feature>
<dbReference type="InterPro" id="IPR005467">
    <property type="entry name" value="His_kinase_dom"/>
</dbReference>
<keyword evidence="13" id="KW-1185">Reference proteome</keyword>
<dbReference type="InterPro" id="IPR004358">
    <property type="entry name" value="Sig_transdc_His_kin-like_C"/>
</dbReference>
<protein>
    <recommendedName>
        <fullName evidence="3">histidine kinase</fullName>
        <ecNumber evidence="3">2.7.13.3</ecNumber>
    </recommendedName>
</protein>
<feature type="transmembrane region" description="Helical" evidence="10">
    <location>
        <begin position="18"/>
        <end position="36"/>
    </location>
</feature>
<dbReference type="EMBL" id="CP054020">
    <property type="protein sequence ID" value="QKI90112.1"/>
    <property type="molecule type" value="Genomic_DNA"/>
</dbReference>
<dbReference type="GO" id="GO:0005886">
    <property type="term" value="C:plasma membrane"/>
    <property type="evidence" value="ECO:0007669"/>
    <property type="project" value="TreeGrafter"/>
</dbReference>
<evidence type="ECO:0000256" key="10">
    <source>
        <dbReference type="SAM" id="Phobius"/>
    </source>
</evidence>
<dbReference type="CDD" id="cd00082">
    <property type="entry name" value="HisKA"/>
    <property type="match status" value="1"/>
</dbReference>
<dbReference type="SUPFAM" id="SSF55874">
    <property type="entry name" value="ATPase domain of HSP90 chaperone/DNA topoisomerase II/histidine kinase"/>
    <property type="match status" value="1"/>
</dbReference>
<comment type="catalytic activity">
    <reaction evidence="1">
        <text>ATP + protein L-histidine = ADP + protein N-phospho-L-histidine.</text>
        <dbReference type="EC" id="2.7.13.3"/>
    </reaction>
</comment>
<evidence type="ECO:0000256" key="3">
    <source>
        <dbReference type="ARBA" id="ARBA00012438"/>
    </source>
</evidence>
<dbReference type="AlphaFoldDB" id="A0A7D4NRR5"/>
<evidence type="ECO:0000259" key="11">
    <source>
        <dbReference type="PROSITE" id="PS50109"/>
    </source>
</evidence>
<dbReference type="Pfam" id="PF02518">
    <property type="entry name" value="HATPase_c"/>
    <property type="match status" value="1"/>
</dbReference>
<accession>A0A7D4NRR5</accession>
<dbReference type="EC" id="2.7.13.3" evidence="3"/>
<keyword evidence="7 12" id="KW-0418">Kinase</keyword>
<dbReference type="InterPro" id="IPR036890">
    <property type="entry name" value="HATPase_C_sf"/>
</dbReference>
<dbReference type="InterPro" id="IPR036097">
    <property type="entry name" value="HisK_dim/P_sf"/>
</dbReference>
<dbReference type="InterPro" id="IPR050428">
    <property type="entry name" value="TCS_sensor_his_kinase"/>
</dbReference>
<dbReference type="RefSeq" id="WP_173286597.1">
    <property type="nucleotide sequence ID" value="NZ_CP054020.1"/>
</dbReference>
<evidence type="ECO:0000256" key="5">
    <source>
        <dbReference type="ARBA" id="ARBA00022679"/>
    </source>
</evidence>
<keyword evidence="6 10" id="KW-0812">Transmembrane</keyword>
<dbReference type="PRINTS" id="PR00344">
    <property type="entry name" value="BCTRLSENSOR"/>
</dbReference>
<comment type="subcellular location">
    <subcellularLocation>
        <location evidence="2">Membrane</location>
    </subcellularLocation>
</comment>
<evidence type="ECO:0000313" key="12">
    <source>
        <dbReference type="EMBL" id="QKI90112.1"/>
    </source>
</evidence>
<dbReference type="Proteomes" id="UP000504724">
    <property type="component" value="Chromosome"/>
</dbReference>
<reference evidence="12 13" key="1">
    <citation type="submission" date="2020-05" db="EMBL/GenBank/DDBJ databases">
        <title>Thiomicrorhabdus sediminis sp.nov. and Thiomicrorhabdus xiamenensis sp.nov., novel sulfur-oxidizing bacteria isolated from coastal sediment.</title>
        <authorList>
            <person name="Liu X."/>
        </authorList>
    </citation>
    <scope>NUCLEOTIDE SEQUENCE [LARGE SCALE GENOMIC DNA]</scope>
    <source>
        <strain evidence="12 13">G2</strain>
    </source>
</reference>
<dbReference type="Gene3D" id="3.30.565.10">
    <property type="entry name" value="Histidine kinase-like ATPase, C-terminal domain"/>
    <property type="match status" value="1"/>
</dbReference>
<evidence type="ECO:0000313" key="13">
    <source>
        <dbReference type="Proteomes" id="UP000504724"/>
    </source>
</evidence>
<evidence type="ECO:0000256" key="9">
    <source>
        <dbReference type="ARBA" id="ARBA00023136"/>
    </source>
</evidence>
<dbReference type="PANTHER" id="PTHR45436:SF5">
    <property type="entry name" value="SENSOR HISTIDINE KINASE TRCS"/>
    <property type="match status" value="1"/>
</dbReference>
<keyword evidence="9 10" id="KW-0472">Membrane</keyword>
<dbReference type="SMART" id="SM00387">
    <property type="entry name" value="HATPase_c"/>
    <property type="match status" value="1"/>
</dbReference>
<keyword evidence="5" id="KW-0808">Transferase</keyword>
<dbReference type="PANTHER" id="PTHR45436">
    <property type="entry name" value="SENSOR HISTIDINE KINASE YKOH"/>
    <property type="match status" value="1"/>
</dbReference>